<keyword evidence="12" id="KW-0368">Histidine biosynthesis</keyword>
<dbReference type="FunFam" id="3.10.20.810:FF:000001">
    <property type="entry name" value="Histidine biosynthesis bifunctional protein HisIE"/>
    <property type="match status" value="1"/>
</dbReference>
<dbReference type="GO" id="GO:0000105">
    <property type="term" value="P:L-histidine biosynthetic process"/>
    <property type="evidence" value="ECO:0007669"/>
    <property type="project" value="UniProtKB-UniPathway"/>
</dbReference>
<dbReference type="EC" id="3.5.4.19" evidence="8"/>
<evidence type="ECO:0000256" key="9">
    <source>
        <dbReference type="ARBA" id="ARBA00017720"/>
    </source>
</evidence>
<dbReference type="Proteomes" id="UP000229030">
    <property type="component" value="Unassembled WGS sequence"/>
</dbReference>
<evidence type="ECO:0000256" key="7">
    <source>
        <dbReference type="ARBA" id="ARBA00012414"/>
    </source>
</evidence>
<evidence type="ECO:0000313" key="14">
    <source>
        <dbReference type="EMBL" id="PIV47262.1"/>
    </source>
</evidence>
<comment type="pathway">
    <text evidence="3">Amino-acid biosynthesis; L-histidine biosynthesis; L-histidine from 5-phospho-alpha-D-ribose 1-diphosphate: step 3/9.</text>
</comment>
<dbReference type="PANTHER" id="PTHR42945">
    <property type="entry name" value="HISTIDINE BIOSYNTHESIS BIFUNCTIONAL PROTEIN"/>
    <property type="match status" value="1"/>
</dbReference>
<comment type="caution">
    <text evidence="14">The sequence shown here is derived from an EMBL/GenBank/DDBJ whole genome shotgun (WGS) entry which is preliminary data.</text>
</comment>
<keyword evidence="10" id="KW-0028">Amino-acid biosynthesis</keyword>
<dbReference type="UniPathway" id="UPA00031">
    <property type="reaction ID" value="UER00008"/>
</dbReference>
<sequence>MRRVAEKCPNVIPVVVQDWQTKEVLILAYANERALQETLEKGVAVFWSTSRNKLWRKGETSGCVLKIKEVRINCDQNSLLYLVEKPAGIGACHAEDENGGFRESCFYRRIADWANKKLAFVQK</sequence>
<dbReference type="Gene3D" id="3.10.20.810">
    <property type="entry name" value="Phosphoribosyl-AMP cyclohydrolase"/>
    <property type="match status" value="1"/>
</dbReference>
<evidence type="ECO:0000256" key="10">
    <source>
        <dbReference type="ARBA" id="ARBA00022605"/>
    </source>
</evidence>
<evidence type="ECO:0000256" key="2">
    <source>
        <dbReference type="ARBA" id="ARBA00001460"/>
    </source>
</evidence>
<dbReference type="EMBL" id="PETV01000028">
    <property type="protein sequence ID" value="PIV47262.1"/>
    <property type="molecule type" value="Genomic_DNA"/>
</dbReference>
<dbReference type="GO" id="GO:0004636">
    <property type="term" value="F:phosphoribosyl-ATP diphosphatase activity"/>
    <property type="evidence" value="ECO:0007669"/>
    <property type="project" value="UniProtKB-EC"/>
</dbReference>
<evidence type="ECO:0000259" key="13">
    <source>
        <dbReference type="Pfam" id="PF01502"/>
    </source>
</evidence>
<evidence type="ECO:0000256" key="5">
    <source>
        <dbReference type="ARBA" id="ARBA00007731"/>
    </source>
</evidence>
<evidence type="ECO:0000256" key="11">
    <source>
        <dbReference type="ARBA" id="ARBA00022801"/>
    </source>
</evidence>
<dbReference type="InterPro" id="IPR002496">
    <property type="entry name" value="PRib_AMP_CycHydrolase_dom"/>
</dbReference>
<dbReference type="Pfam" id="PF01502">
    <property type="entry name" value="PRA-CH"/>
    <property type="match status" value="1"/>
</dbReference>
<comment type="similarity">
    <text evidence="6">In the N-terminal section; belongs to the PRA-CH family.</text>
</comment>
<accession>A0A2M7DEF7</accession>
<comment type="catalytic activity">
    <reaction evidence="2">
        <text>1-(5-phospho-beta-D-ribosyl)-ATP + H2O = 1-(5-phospho-beta-D-ribosyl)-5'-AMP + diphosphate + H(+)</text>
        <dbReference type="Rhea" id="RHEA:22828"/>
        <dbReference type="ChEBI" id="CHEBI:15377"/>
        <dbReference type="ChEBI" id="CHEBI:15378"/>
        <dbReference type="ChEBI" id="CHEBI:33019"/>
        <dbReference type="ChEBI" id="CHEBI:59457"/>
        <dbReference type="ChEBI" id="CHEBI:73183"/>
        <dbReference type="EC" id="3.6.1.31"/>
    </reaction>
</comment>
<comment type="pathway">
    <text evidence="4">Amino-acid biosynthesis; L-histidine biosynthesis; L-histidine from 5-phospho-alpha-D-ribose 1-diphosphate: step 2/9.</text>
</comment>
<evidence type="ECO:0000313" key="15">
    <source>
        <dbReference type="Proteomes" id="UP000229030"/>
    </source>
</evidence>
<evidence type="ECO:0000256" key="3">
    <source>
        <dbReference type="ARBA" id="ARBA00005169"/>
    </source>
</evidence>
<dbReference type="GO" id="GO:0004635">
    <property type="term" value="F:phosphoribosyl-AMP cyclohydrolase activity"/>
    <property type="evidence" value="ECO:0007669"/>
    <property type="project" value="UniProtKB-EC"/>
</dbReference>
<dbReference type="EC" id="3.6.1.31" evidence="7"/>
<evidence type="ECO:0000256" key="6">
    <source>
        <dbReference type="ARBA" id="ARBA00008299"/>
    </source>
</evidence>
<name>A0A2M7DEF7_9BACT</name>
<proteinExistence type="inferred from homology"/>
<keyword evidence="11 14" id="KW-0378">Hydrolase</keyword>
<feature type="domain" description="Phosphoribosyl-AMP cyclohydrolase" evidence="13">
    <location>
        <begin position="27"/>
        <end position="106"/>
    </location>
</feature>
<dbReference type="SUPFAM" id="SSF141734">
    <property type="entry name" value="HisI-like"/>
    <property type="match status" value="1"/>
</dbReference>
<gene>
    <name evidence="14" type="ORF">COS21_00915</name>
</gene>
<dbReference type="InterPro" id="IPR038019">
    <property type="entry name" value="PRib_AMP_CycHydrolase_sf"/>
</dbReference>
<evidence type="ECO:0000256" key="12">
    <source>
        <dbReference type="ARBA" id="ARBA00023102"/>
    </source>
</evidence>
<protein>
    <recommendedName>
        <fullName evidence="9">Histidine biosynthesis bifunctional protein HisIE</fullName>
        <ecNumber evidence="8">3.5.4.19</ecNumber>
        <ecNumber evidence="7">3.6.1.31</ecNumber>
    </recommendedName>
</protein>
<evidence type="ECO:0000256" key="8">
    <source>
        <dbReference type="ARBA" id="ARBA00012721"/>
    </source>
</evidence>
<evidence type="ECO:0000256" key="4">
    <source>
        <dbReference type="ARBA" id="ARBA00005204"/>
    </source>
</evidence>
<comment type="similarity">
    <text evidence="5">In the C-terminal section; belongs to the PRA-PH family.</text>
</comment>
<reference evidence="15" key="1">
    <citation type="submission" date="2017-09" db="EMBL/GenBank/DDBJ databases">
        <title>Depth-based differentiation of microbial function through sediment-hosted aquifers and enrichment of novel symbionts in the deep terrestrial subsurface.</title>
        <authorList>
            <person name="Probst A.J."/>
            <person name="Ladd B."/>
            <person name="Jarett J.K."/>
            <person name="Geller-Mcgrath D.E."/>
            <person name="Sieber C.M.K."/>
            <person name="Emerson J.B."/>
            <person name="Anantharaman K."/>
            <person name="Thomas B.C."/>
            <person name="Malmstrom R."/>
            <person name="Stieglmeier M."/>
            <person name="Klingl A."/>
            <person name="Woyke T."/>
            <person name="Ryan C.M."/>
            <person name="Banfield J.F."/>
        </authorList>
    </citation>
    <scope>NUCLEOTIDE SEQUENCE [LARGE SCALE GENOMIC DNA]</scope>
</reference>
<dbReference type="AlphaFoldDB" id="A0A2M7DEF7"/>
<evidence type="ECO:0000256" key="1">
    <source>
        <dbReference type="ARBA" id="ARBA00000024"/>
    </source>
</evidence>
<comment type="catalytic activity">
    <reaction evidence="1">
        <text>1-(5-phospho-beta-D-ribosyl)-5'-AMP + H2O = 1-(5-phospho-beta-D-ribosyl)-5-[(5-phospho-beta-D-ribosylamino)methylideneamino]imidazole-4-carboxamide</text>
        <dbReference type="Rhea" id="RHEA:20049"/>
        <dbReference type="ChEBI" id="CHEBI:15377"/>
        <dbReference type="ChEBI" id="CHEBI:58435"/>
        <dbReference type="ChEBI" id="CHEBI:59457"/>
        <dbReference type="EC" id="3.5.4.19"/>
    </reaction>
</comment>
<organism evidence="14 15">
    <name type="scientific">bacterium (Candidatus Gribaldobacteria) CG02_land_8_20_14_3_00_41_15</name>
    <dbReference type="NCBI Taxonomy" id="2014270"/>
    <lineage>
        <taxon>Bacteria</taxon>
        <taxon>Candidatus Gribaldobacteria</taxon>
    </lineage>
</organism>
<dbReference type="PANTHER" id="PTHR42945:SF1">
    <property type="entry name" value="HISTIDINE BIOSYNTHESIS BIFUNCTIONAL PROTEIN HIS7"/>
    <property type="match status" value="1"/>
</dbReference>